<dbReference type="Proteomes" id="UP000095362">
    <property type="component" value="Unassembled WGS sequence"/>
</dbReference>
<keyword evidence="5" id="KW-0812">Transmembrane</keyword>
<dbReference type="Gene3D" id="2.30.42.10">
    <property type="match status" value="1"/>
</dbReference>
<evidence type="ECO:0000256" key="2">
    <source>
        <dbReference type="ARBA" id="ARBA00022670"/>
    </source>
</evidence>
<evidence type="ECO:0000313" key="9">
    <source>
        <dbReference type="EMBL" id="NUN85137.1"/>
    </source>
</evidence>
<dbReference type="Gene3D" id="2.40.10.120">
    <property type="match status" value="1"/>
</dbReference>
<dbReference type="PaxDb" id="410072-ERS852525_01914"/>
<proteinExistence type="inferred from homology"/>
<dbReference type="EMBL" id="CYZK01000001">
    <property type="protein sequence ID" value="CUN49349.1"/>
    <property type="molecule type" value="Genomic_DNA"/>
</dbReference>
<evidence type="ECO:0000313" key="7">
    <source>
        <dbReference type="EMBL" id="CUM71224.1"/>
    </source>
</evidence>
<dbReference type="EC" id="3.4.21.107" evidence="8"/>
<dbReference type="EMBL" id="JABWDC010000002">
    <property type="protein sequence ID" value="NUN85137.1"/>
    <property type="molecule type" value="Genomic_DNA"/>
</dbReference>
<dbReference type="Proteomes" id="UP000095727">
    <property type="component" value="Unassembled WGS sequence"/>
</dbReference>
<keyword evidence="3 8" id="KW-0378">Hydrolase</keyword>
<evidence type="ECO:0000256" key="4">
    <source>
        <dbReference type="SAM" id="MobiDB-lite"/>
    </source>
</evidence>
<organism evidence="8 10">
    <name type="scientific">Coprococcus comes</name>
    <dbReference type="NCBI Taxonomy" id="410072"/>
    <lineage>
        <taxon>Bacteria</taxon>
        <taxon>Bacillati</taxon>
        <taxon>Bacillota</taxon>
        <taxon>Clostridia</taxon>
        <taxon>Lachnospirales</taxon>
        <taxon>Lachnospiraceae</taxon>
        <taxon>Coprococcus</taxon>
    </lineage>
</organism>
<dbReference type="PRINTS" id="PR00834">
    <property type="entry name" value="PROTEASES2C"/>
</dbReference>
<reference evidence="9 12" key="2">
    <citation type="submission" date="2020-04" db="EMBL/GenBank/DDBJ databases">
        <authorList>
            <person name="Pieper L."/>
        </authorList>
    </citation>
    <scope>NUCLEOTIDE SEQUENCE [LARGE SCALE GENOMIC DNA]</scope>
    <source>
        <strain evidence="9 12">F22</strain>
    </source>
</reference>
<protein>
    <submittedName>
        <fullName evidence="8">Probable periplasmic serine endoprotease DegP-like</fullName>
        <ecNumber evidence="8">3.4.21.107</ecNumber>
    </submittedName>
    <submittedName>
        <fullName evidence="9">Serine protease</fullName>
    </submittedName>
</protein>
<dbReference type="STRING" id="410072.ERS852525_01914"/>
<dbReference type="AlphaFoldDB" id="A0A173XC34"/>
<reference evidence="10 11" key="1">
    <citation type="submission" date="2015-09" db="EMBL/GenBank/DDBJ databases">
        <authorList>
            <consortium name="Pathogen Informatics"/>
        </authorList>
    </citation>
    <scope>NUCLEOTIDE SEQUENCE [LARGE SCALE GENOMIC DNA]</scope>
    <source>
        <strain evidence="8 10">2789STDY5834866</strain>
        <strain evidence="7 11">2789STDY5834962</strain>
    </source>
</reference>
<dbReference type="GO" id="GO:0006508">
    <property type="term" value="P:proteolysis"/>
    <property type="evidence" value="ECO:0007669"/>
    <property type="project" value="UniProtKB-KW"/>
</dbReference>
<dbReference type="Proteomes" id="UP000554488">
    <property type="component" value="Unassembled WGS sequence"/>
</dbReference>
<dbReference type="SUPFAM" id="SSF50156">
    <property type="entry name" value="PDZ domain-like"/>
    <property type="match status" value="1"/>
</dbReference>
<keyword evidence="5" id="KW-0472">Membrane</keyword>
<feature type="domain" description="PDZ" evidence="6">
    <location>
        <begin position="319"/>
        <end position="387"/>
    </location>
</feature>
<dbReference type="RefSeq" id="WP_055155535.1">
    <property type="nucleotide sequence ID" value="NZ_CYXR01000001.1"/>
</dbReference>
<name>A0A173XC34_9FIRM</name>
<dbReference type="Pfam" id="PF13365">
    <property type="entry name" value="Trypsin_2"/>
    <property type="match status" value="1"/>
</dbReference>
<evidence type="ECO:0000313" key="8">
    <source>
        <dbReference type="EMBL" id="CUN49349.1"/>
    </source>
</evidence>
<comment type="similarity">
    <text evidence="1">Belongs to the peptidase S1C family.</text>
</comment>
<dbReference type="PROSITE" id="PS50106">
    <property type="entry name" value="PDZ"/>
    <property type="match status" value="1"/>
</dbReference>
<sequence>MSDNRENKHNEEPHDSEEEKYSFLQETVKDEQRSKKGIMGNLCRLAGRGLIFGLAAGLAFYALRPWAMTHLGGEKVTIPLDQEETPVENETDTKDQEAQEEEIQYPDLTVEDYQEMNHALYQVALSAGKSVVEIYAVHRDEGWENAGEQAVSGVIFWDNGADLLIAAPARIVKDAEALKATFSDNTTYNATLKKQDRNLGLAIIAIKRSDLSDSTRNQIQTAMLGNSNAVNRGDGVIVLGEQFGYAGGVGYGIISSTRNYRTVADGQYRLLDTDIAGSEKGSGILFNTAGEVIGICDQSELQRDGNLVSAYAISDIKEEIELLANGQGVPYIGVHGVVVTEKLAGEQGIPKGIYVREVEADSPAMQAGIQNGDVITEINKTDITGITGLHKQIAEAGTGTQIRIKGQRRGADGYVDVTFDVTVGSKE</sequence>
<dbReference type="CDD" id="cd06779">
    <property type="entry name" value="cpPDZ_Deg_HtrA-like"/>
    <property type="match status" value="1"/>
</dbReference>
<evidence type="ECO:0000256" key="3">
    <source>
        <dbReference type="ARBA" id="ARBA00022801"/>
    </source>
</evidence>
<dbReference type="EMBL" id="CYXR01000001">
    <property type="protein sequence ID" value="CUM71224.1"/>
    <property type="molecule type" value="Genomic_DNA"/>
</dbReference>
<keyword evidence="5" id="KW-1133">Transmembrane helix</keyword>
<dbReference type="GO" id="GO:0004252">
    <property type="term" value="F:serine-type endopeptidase activity"/>
    <property type="evidence" value="ECO:0007669"/>
    <property type="project" value="InterPro"/>
</dbReference>
<accession>A0A173XC34</accession>
<dbReference type="SMART" id="SM00228">
    <property type="entry name" value="PDZ"/>
    <property type="match status" value="1"/>
</dbReference>
<dbReference type="Pfam" id="PF13180">
    <property type="entry name" value="PDZ_2"/>
    <property type="match status" value="1"/>
</dbReference>
<evidence type="ECO:0000256" key="1">
    <source>
        <dbReference type="ARBA" id="ARBA00010541"/>
    </source>
</evidence>
<dbReference type="InterPro" id="IPR009003">
    <property type="entry name" value="Peptidase_S1_PA"/>
</dbReference>
<evidence type="ECO:0000256" key="5">
    <source>
        <dbReference type="SAM" id="Phobius"/>
    </source>
</evidence>
<dbReference type="InterPro" id="IPR001478">
    <property type="entry name" value="PDZ"/>
</dbReference>
<gene>
    <name evidence="8" type="primary">mucD</name>
    <name evidence="8" type="ORF">ERS852481_00298</name>
    <name evidence="7" type="ORF">ERS852574_00203</name>
    <name evidence="9" type="ORF">HUU93_00730</name>
</gene>
<feature type="region of interest" description="Disordered" evidence="4">
    <location>
        <begin position="77"/>
        <end position="100"/>
    </location>
</feature>
<dbReference type="PANTHER" id="PTHR22939:SF129">
    <property type="entry name" value="SERINE PROTEASE HTRA2, MITOCHONDRIAL"/>
    <property type="match status" value="1"/>
</dbReference>
<dbReference type="InterPro" id="IPR036034">
    <property type="entry name" value="PDZ_sf"/>
</dbReference>
<keyword evidence="2 8" id="KW-0645">Protease</keyword>
<dbReference type="PANTHER" id="PTHR22939">
    <property type="entry name" value="SERINE PROTEASE FAMILY S1C HTRA-RELATED"/>
    <property type="match status" value="1"/>
</dbReference>
<feature type="region of interest" description="Disordered" evidence="4">
    <location>
        <begin position="1"/>
        <end position="21"/>
    </location>
</feature>
<dbReference type="OrthoDB" id="1765023at2"/>
<reference evidence="9 12" key="3">
    <citation type="submission" date="2020-07" db="EMBL/GenBank/DDBJ databases">
        <title>Bacterial metabolism rescues the inhibition of intestinal drug absorption by food and drug additives.</title>
        <authorList>
            <person name="Zou L."/>
            <person name="Spanogiannopoulos P."/>
            <person name="Chien H.-C."/>
            <person name="Pieper L.M."/>
            <person name="Cai W."/>
            <person name="Khuri N."/>
            <person name="Pottel J."/>
            <person name="Vora B."/>
            <person name="Ni Z."/>
            <person name="Tsakalozou E."/>
            <person name="Zhang W."/>
            <person name="Shoichet B.K."/>
            <person name="Giacomini K.M."/>
            <person name="Turnbaugh P.J."/>
        </authorList>
    </citation>
    <scope>NUCLEOTIDE SEQUENCE [LARGE SCALE GENOMIC DNA]</scope>
    <source>
        <strain evidence="9 12">F22</strain>
    </source>
</reference>
<evidence type="ECO:0000313" key="12">
    <source>
        <dbReference type="Proteomes" id="UP000554488"/>
    </source>
</evidence>
<feature type="transmembrane region" description="Helical" evidence="5">
    <location>
        <begin position="45"/>
        <end position="63"/>
    </location>
</feature>
<feature type="compositionally biased region" description="Acidic residues" evidence="4">
    <location>
        <begin position="81"/>
        <end position="90"/>
    </location>
</feature>
<dbReference type="InterPro" id="IPR001940">
    <property type="entry name" value="Peptidase_S1C"/>
</dbReference>
<evidence type="ECO:0000313" key="11">
    <source>
        <dbReference type="Proteomes" id="UP000095727"/>
    </source>
</evidence>
<dbReference type="SUPFAM" id="SSF50494">
    <property type="entry name" value="Trypsin-like serine proteases"/>
    <property type="match status" value="1"/>
</dbReference>
<evidence type="ECO:0000259" key="6">
    <source>
        <dbReference type="PROSITE" id="PS50106"/>
    </source>
</evidence>
<evidence type="ECO:0000313" key="10">
    <source>
        <dbReference type="Proteomes" id="UP000095362"/>
    </source>
</evidence>